<gene>
    <name evidence="2" type="ORF">I8J31_15720</name>
</gene>
<dbReference type="EMBL" id="JAEMNX010000021">
    <property type="protein sequence ID" value="MBJ7539125.1"/>
    <property type="molecule type" value="Genomic_DNA"/>
</dbReference>
<keyword evidence="3" id="KW-1185">Reference proteome</keyword>
<dbReference type="RefSeq" id="WP_199469531.1">
    <property type="nucleotide sequence ID" value="NZ_JAEMNX010000021.1"/>
</dbReference>
<organism evidence="2 3">
    <name type="scientific">Marinomonas transparens</name>
    <dbReference type="NCBI Taxonomy" id="2795388"/>
    <lineage>
        <taxon>Bacteria</taxon>
        <taxon>Pseudomonadati</taxon>
        <taxon>Pseudomonadota</taxon>
        <taxon>Gammaproteobacteria</taxon>
        <taxon>Oceanospirillales</taxon>
        <taxon>Oceanospirillaceae</taxon>
        <taxon>Marinomonas</taxon>
    </lineage>
</organism>
<comment type="caution">
    <text evidence="2">The sequence shown here is derived from an EMBL/GenBank/DDBJ whole genome shotgun (WGS) entry which is preliminary data.</text>
</comment>
<keyword evidence="1" id="KW-0472">Membrane</keyword>
<protein>
    <submittedName>
        <fullName evidence="2">Uncharacterized protein</fullName>
    </submittedName>
</protein>
<accession>A0A934N129</accession>
<feature type="transmembrane region" description="Helical" evidence="1">
    <location>
        <begin position="42"/>
        <end position="60"/>
    </location>
</feature>
<evidence type="ECO:0000256" key="1">
    <source>
        <dbReference type="SAM" id="Phobius"/>
    </source>
</evidence>
<keyword evidence="1" id="KW-1133">Transmembrane helix</keyword>
<dbReference type="Proteomes" id="UP000628710">
    <property type="component" value="Unassembled WGS sequence"/>
</dbReference>
<evidence type="ECO:0000313" key="2">
    <source>
        <dbReference type="EMBL" id="MBJ7539125.1"/>
    </source>
</evidence>
<reference evidence="2" key="1">
    <citation type="submission" date="2020-12" db="EMBL/GenBank/DDBJ databases">
        <title>Marinomonas arctica sp. nov., a psychrotolerant bacterium isolated from the Arctic.</title>
        <authorList>
            <person name="Zhang Y."/>
        </authorList>
    </citation>
    <scope>NUCLEOTIDE SEQUENCE</scope>
    <source>
        <strain evidence="2">C1424</strain>
    </source>
</reference>
<dbReference type="AlphaFoldDB" id="A0A934N129"/>
<keyword evidence="1" id="KW-0812">Transmembrane</keyword>
<proteinExistence type="predicted"/>
<evidence type="ECO:0000313" key="3">
    <source>
        <dbReference type="Proteomes" id="UP000628710"/>
    </source>
</evidence>
<name>A0A934N129_9GAMM</name>
<feature type="transmembrane region" description="Helical" evidence="1">
    <location>
        <begin position="98"/>
        <end position="118"/>
    </location>
</feature>
<feature type="transmembrane region" description="Helical" evidence="1">
    <location>
        <begin position="72"/>
        <end position="92"/>
    </location>
</feature>
<sequence length="129" mass="13815">MLNLKNIMRANAVSCLVFGVLFTLQANLVATFLGGELAAPPLYLLILGILLVVNGLHLVWASRIPLPKKHLILYFSVGDCLWVIASVALMLAEVWITTIGGILTTSAVAILVGVFGVLQMTSRKAMGHC</sequence>